<dbReference type="Proteomes" id="UP000503462">
    <property type="component" value="Chromosome 3"/>
</dbReference>
<comment type="similarity">
    <text evidence="1">Belongs to the universal ribosomal protein uL5 family.</text>
</comment>
<proteinExistence type="inferred from homology"/>
<dbReference type="GO" id="GO:0003735">
    <property type="term" value="F:structural constituent of ribosome"/>
    <property type="evidence" value="ECO:0007669"/>
    <property type="project" value="InterPro"/>
</dbReference>
<keyword evidence="3" id="KW-0687">Ribonucleoprotein</keyword>
<evidence type="ECO:0000259" key="6">
    <source>
        <dbReference type="Pfam" id="PF00281"/>
    </source>
</evidence>
<dbReference type="InterPro" id="IPR031309">
    <property type="entry name" value="Ribosomal_uL5_C"/>
</dbReference>
<keyword evidence="2" id="KW-0689">Ribosomal protein</keyword>
<reference evidence="8 9" key="1">
    <citation type="journal article" date="2016" name="Sci. Rep.">
        <title>Peltaster fructicola genome reveals evolution from an invasive phytopathogen to an ectophytic parasite.</title>
        <authorList>
            <person name="Xu C."/>
            <person name="Chen H."/>
            <person name="Gleason M.L."/>
            <person name="Xu J.R."/>
            <person name="Liu H."/>
            <person name="Zhang R."/>
            <person name="Sun G."/>
        </authorList>
    </citation>
    <scope>NUCLEOTIDE SEQUENCE [LARGE SCALE GENOMIC DNA]</scope>
    <source>
        <strain evidence="8 9">LNHT1506</strain>
    </source>
</reference>
<feature type="domain" description="Large ribosomal subunit protein uL5 C-terminal" evidence="7">
    <location>
        <begin position="239"/>
        <end position="337"/>
    </location>
</feature>
<dbReference type="PANTHER" id="PTHR11994">
    <property type="entry name" value="60S RIBOSOMAL PROTEIN L11-RELATED"/>
    <property type="match status" value="1"/>
</dbReference>
<evidence type="ECO:0000256" key="4">
    <source>
        <dbReference type="ARBA" id="ARBA00040368"/>
    </source>
</evidence>
<dbReference type="GO" id="GO:1990904">
    <property type="term" value="C:ribonucleoprotein complex"/>
    <property type="evidence" value="ECO:0007669"/>
    <property type="project" value="UniProtKB-KW"/>
</dbReference>
<organism evidence="8 9">
    <name type="scientific">Peltaster fructicola</name>
    <dbReference type="NCBI Taxonomy" id="286661"/>
    <lineage>
        <taxon>Eukaryota</taxon>
        <taxon>Fungi</taxon>
        <taxon>Dikarya</taxon>
        <taxon>Ascomycota</taxon>
        <taxon>Pezizomycotina</taxon>
        <taxon>Dothideomycetes</taxon>
        <taxon>Dothideomycetes incertae sedis</taxon>
        <taxon>Peltaster</taxon>
    </lineage>
</organism>
<evidence type="ECO:0000256" key="3">
    <source>
        <dbReference type="ARBA" id="ARBA00023274"/>
    </source>
</evidence>
<evidence type="ECO:0000259" key="7">
    <source>
        <dbReference type="Pfam" id="PF00673"/>
    </source>
</evidence>
<feature type="compositionally biased region" description="Basic and acidic residues" evidence="5">
    <location>
        <begin position="59"/>
        <end position="68"/>
    </location>
</feature>
<feature type="domain" description="Large ribosomal subunit protein uL5 N-terminal" evidence="6">
    <location>
        <begin position="179"/>
        <end position="234"/>
    </location>
</feature>
<evidence type="ECO:0000256" key="1">
    <source>
        <dbReference type="ARBA" id="ARBA00008553"/>
    </source>
</evidence>
<dbReference type="InterPro" id="IPR031310">
    <property type="entry name" value="Ribosomal_uL5_N"/>
</dbReference>
<dbReference type="Pfam" id="PF00673">
    <property type="entry name" value="Ribosomal_L5_C"/>
    <property type="match status" value="1"/>
</dbReference>
<evidence type="ECO:0000256" key="2">
    <source>
        <dbReference type="ARBA" id="ARBA00022980"/>
    </source>
</evidence>
<evidence type="ECO:0000256" key="5">
    <source>
        <dbReference type="SAM" id="MobiDB-lite"/>
    </source>
</evidence>
<dbReference type="EMBL" id="CP051141">
    <property type="protein sequence ID" value="QIW98336.1"/>
    <property type="molecule type" value="Genomic_DNA"/>
</dbReference>
<dbReference type="Pfam" id="PF00281">
    <property type="entry name" value="Ribosomal_L5"/>
    <property type="match status" value="1"/>
</dbReference>
<keyword evidence="9" id="KW-1185">Reference proteome</keyword>
<dbReference type="InterPro" id="IPR002132">
    <property type="entry name" value="Ribosomal_uL5"/>
</dbReference>
<accession>A0A6H0XU88</accession>
<evidence type="ECO:0000313" key="8">
    <source>
        <dbReference type="EMBL" id="QIW98336.1"/>
    </source>
</evidence>
<protein>
    <recommendedName>
        <fullName evidence="4">Large ribosomal subunit protein uL5m</fullName>
    </recommendedName>
</protein>
<dbReference type="GO" id="GO:0006412">
    <property type="term" value="P:translation"/>
    <property type="evidence" value="ECO:0007669"/>
    <property type="project" value="InterPro"/>
</dbReference>
<sequence>MALEEVTAAFLRRFSPSIRPLPRVARLHCRSYASQTSDTADLDQSTFLSSSDIDTQYDPTKRQRENKQRLPASRYRFRSPRYNRGALHPHQPLKATDPNSREFVPGPFSLPRLEQTYNDTFAPDIMTMTYQHFPPGQEPHKKGARLRPWIGDSPYFKNRPLRGPRGGEVLRLLRKPITPHNIPALKRVTVHSMVKGALSDSGHLVVAGMALQAITGVRAQTHAVTRSLAGFNLRAGRHVSVTCDLEGEDMYHFLSKVVDVVMPKIKDYKGIKGSSGDSSGNIAFGFTPEQLGLFPEIEVNYDAYPPKMIPGCHIIVHTTASTDRDARMLLQAVGIPFYGKYVD</sequence>
<dbReference type="OrthoDB" id="539541at2759"/>
<evidence type="ECO:0000313" key="9">
    <source>
        <dbReference type="Proteomes" id="UP000503462"/>
    </source>
</evidence>
<name>A0A6H0XU88_9PEZI</name>
<feature type="region of interest" description="Disordered" evidence="5">
    <location>
        <begin position="34"/>
        <end position="101"/>
    </location>
</feature>
<dbReference type="GO" id="GO:0005840">
    <property type="term" value="C:ribosome"/>
    <property type="evidence" value="ECO:0007669"/>
    <property type="project" value="UniProtKB-KW"/>
</dbReference>
<dbReference type="FunFam" id="3.30.1440.10:FF:000001">
    <property type="entry name" value="50S ribosomal protein L5"/>
    <property type="match status" value="1"/>
</dbReference>
<dbReference type="AlphaFoldDB" id="A0A6H0XU88"/>
<dbReference type="SUPFAM" id="SSF55282">
    <property type="entry name" value="RL5-like"/>
    <property type="match status" value="1"/>
</dbReference>
<feature type="compositionally biased region" description="Polar residues" evidence="5">
    <location>
        <begin position="34"/>
        <end position="58"/>
    </location>
</feature>
<dbReference type="InterPro" id="IPR022803">
    <property type="entry name" value="Ribosomal_uL5_dom_sf"/>
</dbReference>
<dbReference type="Gene3D" id="3.30.1440.10">
    <property type="match status" value="1"/>
</dbReference>
<gene>
    <name evidence="8" type="ORF">AMS68_003854</name>
</gene>